<evidence type="ECO:0000259" key="5">
    <source>
        <dbReference type="Pfam" id="PF00703"/>
    </source>
</evidence>
<dbReference type="InterPro" id="IPR054593">
    <property type="entry name" value="Beta-mannosidase-like_N2"/>
</dbReference>
<feature type="signal peptide" evidence="4">
    <location>
        <begin position="1"/>
        <end position="24"/>
    </location>
</feature>
<dbReference type="SUPFAM" id="SSF49303">
    <property type="entry name" value="beta-Galactosidase/glucuronidase domain"/>
    <property type="match status" value="3"/>
</dbReference>
<dbReference type="InterPro" id="IPR013783">
    <property type="entry name" value="Ig-like_fold"/>
</dbReference>
<dbReference type="InterPro" id="IPR017853">
    <property type="entry name" value="GH"/>
</dbReference>
<evidence type="ECO:0000259" key="6">
    <source>
        <dbReference type="Pfam" id="PF02836"/>
    </source>
</evidence>
<evidence type="ECO:0000313" key="9">
    <source>
        <dbReference type="EMBL" id="WCT10447.1"/>
    </source>
</evidence>
<dbReference type="InterPro" id="IPR008979">
    <property type="entry name" value="Galactose-bd-like_sf"/>
</dbReference>
<evidence type="ECO:0000256" key="3">
    <source>
        <dbReference type="ARBA" id="ARBA00023295"/>
    </source>
</evidence>
<gene>
    <name evidence="9" type="ORF">PQO05_17055</name>
</gene>
<dbReference type="RefSeq" id="WP_273628635.1">
    <property type="nucleotide sequence ID" value="NZ_CP117167.1"/>
</dbReference>
<dbReference type="Gene3D" id="3.20.20.80">
    <property type="entry name" value="Glycosidases"/>
    <property type="match status" value="1"/>
</dbReference>
<dbReference type="GO" id="GO:0016787">
    <property type="term" value="F:hydrolase activity"/>
    <property type="evidence" value="ECO:0007669"/>
    <property type="project" value="UniProtKB-KW"/>
</dbReference>
<feature type="chain" id="PRO_5045937047" evidence="4">
    <location>
        <begin position="25"/>
        <end position="883"/>
    </location>
</feature>
<dbReference type="InterPro" id="IPR006102">
    <property type="entry name" value="Ig-like_GH2"/>
</dbReference>
<dbReference type="Pfam" id="PF02836">
    <property type="entry name" value="Glyco_hydro_2_C"/>
    <property type="match status" value="1"/>
</dbReference>
<dbReference type="Gene3D" id="2.60.40.10">
    <property type="entry name" value="Immunoglobulins"/>
    <property type="match status" value="3"/>
</dbReference>
<evidence type="ECO:0000313" key="10">
    <source>
        <dbReference type="Proteomes" id="UP001216139"/>
    </source>
</evidence>
<reference evidence="9 10" key="1">
    <citation type="submission" date="2023-02" db="EMBL/GenBank/DDBJ databases">
        <title>Genome sequence of Mucilaginibacter jinjuensis strain KACC 16571.</title>
        <authorList>
            <person name="Kim S."/>
            <person name="Heo J."/>
            <person name="Kwon S.-W."/>
        </authorList>
    </citation>
    <scope>NUCLEOTIDE SEQUENCE [LARGE SCALE GENOMIC DNA]</scope>
    <source>
        <strain evidence="9 10">KACC 16571</strain>
    </source>
</reference>
<dbReference type="PANTHER" id="PTHR43536">
    <property type="entry name" value="MANNOSYLGLYCOPROTEIN ENDO-BETA-MANNOSIDASE"/>
    <property type="match status" value="1"/>
</dbReference>
<dbReference type="Pfam" id="PF00703">
    <property type="entry name" value="Glyco_hydro_2"/>
    <property type="match status" value="1"/>
</dbReference>
<dbReference type="InterPro" id="IPR036156">
    <property type="entry name" value="Beta-gal/glucu_dom_sf"/>
</dbReference>
<dbReference type="PANTHER" id="PTHR43536:SF1">
    <property type="entry name" value="MANNOSYLGLYCOPROTEIN ENDO-BETA-MANNOSIDASE"/>
    <property type="match status" value="1"/>
</dbReference>
<evidence type="ECO:0000256" key="4">
    <source>
        <dbReference type="SAM" id="SignalP"/>
    </source>
</evidence>
<dbReference type="InterPro" id="IPR043534">
    <property type="entry name" value="EBDG/EBM"/>
</dbReference>
<evidence type="ECO:0000256" key="2">
    <source>
        <dbReference type="ARBA" id="ARBA00022801"/>
    </source>
</evidence>
<keyword evidence="10" id="KW-1185">Reference proteome</keyword>
<feature type="domain" description="Glycoside hydrolase family 2 catalytic" evidence="6">
    <location>
        <begin position="357"/>
        <end position="516"/>
    </location>
</feature>
<dbReference type="SUPFAM" id="SSF51445">
    <property type="entry name" value="(Trans)glycosidases"/>
    <property type="match status" value="1"/>
</dbReference>
<name>A0ABY7T5B3_9SPHI</name>
<keyword evidence="2 9" id="KW-0378">Hydrolase</keyword>
<dbReference type="Proteomes" id="UP001216139">
    <property type="component" value="Chromosome"/>
</dbReference>
<dbReference type="EMBL" id="CP117167">
    <property type="protein sequence ID" value="WCT10447.1"/>
    <property type="molecule type" value="Genomic_DNA"/>
</dbReference>
<dbReference type="Gene3D" id="2.60.120.260">
    <property type="entry name" value="Galactose-binding domain-like"/>
    <property type="match status" value="1"/>
</dbReference>
<feature type="domain" description="Glycoside hydrolase family 2 immunoglobulin-like beta-sandwich" evidence="5">
    <location>
        <begin position="250"/>
        <end position="343"/>
    </location>
</feature>
<evidence type="ECO:0000259" key="7">
    <source>
        <dbReference type="Pfam" id="PF18368"/>
    </source>
</evidence>
<feature type="domain" description="Beta-mannosidase-like galactose-binding" evidence="8">
    <location>
        <begin position="55"/>
        <end position="217"/>
    </location>
</feature>
<dbReference type="InterPro" id="IPR006103">
    <property type="entry name" value="Glyco_hydro_2_cat"/>
</dbReference>
<keyword evidence="4" id="KW-0732">Signal</keyword>
<evidence type="ECO:0000256" key="1">
    <source>
        <dbReference type="ARBA" id="ARBA00007401"/>
    </source>
</evidence>
<comment type="similarity">
    <text evidence="1">Belongs to the glycosyl hydrolase 2 family.</text>
</comment>
<protein>
    <submittedName>
        <fullName evidence="9">Glycoside hydrolase family 2 TIM barrel-domain containing protein</fullName>
    </submittedName>
</protein>
<dbReference type="InterPro" id="IPR041351">
    <property type="entry name" value="Ig_GlcNase"/>
</dbReference>
<dbReference type="SUPFAM" id="SSF49785">
    <property type="entry name" value="Galactose-binding domain-like"/>
    <property type="match status" value="1"/>
</dbReference>
<dbReference type="Pfam" id="PF18368">
    <property type="entry name" value="Ig_GlcNase"/>
    <property type="match status" value="1"/>
</dbReference>
<sequence>MQRKLYASILLLFSTLQVPLLSKAQSQYELNSDWKCAKADGLNQSGAQISKPDFNTNAWLPATVPGTVLTTLLNDHKIPDPFYGMNNKHIADIYDKGNAYYTYWFVKDFTEKKPAADKKIFLNLRGVNYTCEIYLNGQPVTAKPHEGMFLRQSYNITNLLSATGKNRLAILVHPAPVPGNPNGGQGGDGTIARNVALQYTAGWDWIQPIRDRNTGIWDKVTIQQTGLVRIQNSHVITLVPGIRMPEGPQKPATIKAAAELENASNKPVKGVLKYMIDGRIVTKAVTLAPSTTTEIALPDLTLNNPKLWWPNGYGTPNLYASQFQFLVNGQVVSDQNNVEVGVRQIETTWNATTQSRQIAVNGQKIFIKGGNWIVSDAMLRLSDARYDAEVHYHKDMNLNLIRVWGGALIERPEFYAACDKYGMLVFQDFWMSGDCNGRWVDPMKKEDQWTRRQYPDNHSLYLASAADQIKLVRNHPSLAIWCAGNEIPPTDDILIPLRDSIMAKLDGTRWFIEYSNSSEMSYNTIGGNGDGPYGIQPIESFWKDRTFPFNSEVGSVGVGDYESLTRFIPSKNLTTPKYSAKVDDVDSVWDYHKYKGVSYRDYLKPYGEPESVRDFAMKAQLANYDQYRALMEGFSSHMWEWYTGTIIWKTQNPWTAMRGQMYDYYLDPNACLYGLRTGSAPLQMAYNPVDGMVTGINNTFKTHRNMMLVVKTYDMTGKDSVLTQVFTSIGPSSVQKIQSFKKEIDELREKQGVFLSLQLLDLNKKVLSNNFYWLPDAKGEYSGLQKIKKSELKVSAKQVTKGKVEVTLSNPSNAPVAFFNRLALISGQTKQRILPAFADDNYLSVMPGETRKVIITYPLEQQTDMQLNIKGWNVAEQTVAITN</sequence>
<proteinExistence type="inferred from homology"/>
<keyword evidence="3" id="KW-0326">Glycosidase</keyword>
<dbReference type="Pfam" id="PF22666">
    <property type="entry name" value="Glyco_hydro_2_N2"/>
    <property type="match status" value="1"/>
</dbReference>
<organism evidence="9 10">
    <name type="scientific">Mucilaginibacter jinjuensis</name>
    <dbReference type="NCBI Taxonomy" id="1176721"/>
    <lineage>
        <taxon>Bacteria</taxon>
        <taxon>Pseudomonadati</taxon>
        <taxon>Bacteroidota</taxon>
        <taxon>Sphingobacteriia</taxon>
        <taxon>Sphingobacteriales</taxon>
        <taxon>Sphingobacteriaceae</taxon>
        <taxon>Mucilaginibacter</taxon>
    </lineage>
</organism>
<evidence type="ECO:0000259" key="8">
    <source>
        <dbReference type="Pfam" id="PF22666"/>
    </source>
</evidence>
<feature type="domain" description="Exo-beta-D-glucosaminidase Ig-fold" evidence="7">
    <location>
        <begin position="770"/>
        <end position="874"/>
    </location>
</feature>
<accession>A0ABY7T5B3</accession>